<feature type="domain" description="PIN" evidence="5">
    <location>
        <begin position="13"/>
        <end position="109"/>
    </location>
</feature>
<proteinExistence type="predicted"/>
<dbReference type="GO" id="GO:0004518">
    <property type="term" value="F:nuclease activity"/>
    <property type="evidence" value="ECO:0007669"/>
    <property type="project" value="UniProtKB-KW"/>
</dbReference>
<sequence>MAGRRLNAGGTLFLDSEGLVKLARDDARAQAYLRRARARAASVCLSAVTLTETLRGHPRDAELHRVLRRINVLSVSPAIARAAGELLGHTGLSGHRCAIDAIVAATAMACLRPVVILTSDHGDLAKLVQEPSVARAEAVVVQRI</sequence>
<accession>A0A562V3R8</accession>
<name>A0A562V3R8_9ACTN</name>
<dbReference type="Pfam" id="PF01850">
    <property type="entry name" value="PIN"/>
    <property type="match status" value="1"/>
</dbReference>
<evidence type="ECO:0000256" key="2">
    <source>
        <dbReference type="ARBA" id="ARBA00022723"/>
    </source>
</evidence>
<dbReference type="Gene3D" id="3.40.50.1010">
    <property type="entry name" value="5'-nuclease"/>
    <property type="match status" value="1"/>
</dbReference>
<evidence type="ECO:0000256" key="3">
    <source>
        <dbReference type="ARBA" id="ARBA00022801"/>
    </source>
</evidence>
<evidence type="ECO:0000256" key="4">
    <source>
        <dbReference type="ARBA" id="ARBA00022842"/>
    </source>
</evidence>
<dbReference type="InterPro" id="IPR029060">
    <property type="entry name" value="PIN-like_dom_sf"/>
</dbReference>
<keyword evidence="7" id="KW-1185">Reference proteome</keyword>
<dbReference type="GO" id="GO:0046872">
    <property type="term" value="F:metal ion binding"/>
    <property type="evidence" value="ECO:0007669"/>
    <property type="project" value="UniProtKB-KW"/>
</dbReference>
<dbReference type="EMBL" id="VLLL01000006">
    <property type="protein sequence ID" value="TWJ12472.1"/>
    <property type="molecule type" value="Genomic_DNA"/>
</dbReference>
<keyword evidence="2" id="KW-0479">Metal-binding</keyword>
<protein>
    <submittedName>
        <fullName evidence="6">PIN domain-containing protein</fullName>
    </submittedName>
</protein>
<dbReference type="RefSeq" id="WP_147139624.1">
    <property type="nucleotide sequence ID" value="NZ_BAABIJ010000002.1"/>
</dbReference>
<keyword evidence="3" id="KW-0378">Hydrolase</keyword>
<evidence type="ECO:0000259" key="5">
    <source>
        <dbReference type="Pfam" id="PF01850"/>
    </source>
</evidence>
<keyword evidence="4" id="KW-0460">Magnesium</keyword>
<reference evidence="6 7" key="1">
    <citation type="journal article" date="2013" name="Stand. Genomic Sci.">
        <title>Genomic Encyclopedia of Type Strains, Phase I: The one thousand microbial genomes (KMG-I) project.</title>
        <authorList>
            <person name="Kyrpides N.C."/>
            <person name="Woyke T."/>
            <person name="Eisen J.A."/>
            <person name="Garrity G."/>
            <person name="Lilburn T.G."/>
            <person name="Beck B.J."/>
            <person name="Whitman W.B."/>
            <person name="Hugenholtz P."/>
            <person name="Klenk H.P."/>
        </authorList>
    </citation>
    <scope>NUCLEOTIDE SEQUENCE [LARGE SCALE GENOMIC DNA]</scope>
    <source>
        <strain evidence="6 7">DSM 45044</strain>
    </source>
</reference>
<comment type="caution">
    <text evidence="6">The sequence shown here is derived from an EMBL/GenBank/DDBJ whole genome shotgun (WGS) entry which is preliminary data.</text>
</comment>
<keyword evidence="1" id="KW-0540">Nuclease</keyword>
<dbReference type="InterPro" id="IPR002716">
    <property type="entry name" value="PIN_dom"/>
</dbReference>
<dbReference type="SUPFAM" id="SSF88723">
    <property type="entry name" value="PIN domain-like"/>
    <property type="match status" value="1"/>
</dbReference>
<dbReference type="GO" id="GO:0016787">
    <property type="term" value="F:hydrolase activity"/>
    <property type="evidence" value="ECO:0007669"/>
    <property type="project" value="UniProtKB-KW"/>
</dbReference>
<evidence type="ECO:0000313" key="6">
    <source>
        <dbReference type="EMBL" id="TWJ12472.1"/>
    </source>
</evidence>
<evidence type="ECO:0000313" key="7">
    <source>
        <dbReference type="Proteomes" id="UP000321617"/>
    </source>
</evidence>
<gene>
    <name evidence="6" type="ORF">LX16_3230</name>
</gene>
<dbReference type="AlphaFoldDB" id="A0A562V3R8"/>
<organism evidence="6 7">
    <name type="scientific">Stackebrandtia albiflava</name>
    <dbReference type="NCBI Taxonomy" id="406432"/>
    <lineage>
        <taxon>Bacteria</taxon>
        <taxon>Bacillati</taxon>
        <taxon>Actinomycetota</taxon>
        <taxon>Actinomycetes</taxon>
        <taxon>Glycomycetales</taxon>
        <taxon>Glycomycetaceae</taxon>
        <taxon>Stackebrandtia</taxon>
    </lineage>
</organism>
<dbReference type="Proteomes" id="UP000321617">
    <property type="component" value="Unassembled WGS sequence"/>
</dbReference>
<dbReference type="OrthoDB" id="3292949at2"/>
<evidence type="ECO:0000256" key="1">
    <source>
        <dbReference type="ARBA" id="ARBA00022722"/>
    </source>
</evidence>